<dbReference type="Proteomes" id="UP000327439">
    <property type="component" value="Chromosome A10"/>
</dbReference>
<dbReference type="EMBL" id="CM018211">
    <property type="protein sequence ID" value="KAB2063947.1"/>
    <property type="molecule type" value="Genomic_DNA"/>
</dbReference>
<reference evidence="3" key="1">
    <citation type="journal article" date="2020" name="Nat. Genet.">
        <title>Genomic diversifications of five Gossypium allopolyploid species and their impact on cotton improvement.</title>
        <authorList>
            <person name="Chen Z.J."/>
            <person name="Sreedasyam A."/>
            <person name="Ando A."/>
            <person name="Song Q."/>
            <person name="De Santiago L.M."/>
            <person name="Hulse-Kemp A.M."/>
            <person name="Ding M."/>
            <person name="Ye W."/>
            <person name="Kirkbride R.C."/>
            <person name="Jenkins J."/>
            <person name="Plott C."/>
            <person name="Lovell J."/>
            <person name="Lin Y.M."/>
            <person name="Vaughn R."/>
            <person name="Liu B."/>
            <person name="Simpson S."/>
            <person name="Scheffler B.E."/>
            <person name="Wen L."/>
            <person name="Saski C.A."/>
            <person name="Grover C.E."/>
            <person name="Hu G."/>
            <person name="Conover J.L."/>
            <person name="Carlson J.W."/>
            <person name="Shu S."/>
            <person name="Boston L.B."/>
            <person name="Williams M."/>
            <person name="Peterson D.G."/>
            <person name="McGee K."/>
            <person name="Jones D.C."/>
            <person name="Wendel J.F."/>
            <person name="Stelly D.M."/>
            <person name="Grimwood J."/>
            <person name="Schmutz J."/>
        </authorList>
    </citation>
    <scope>NUCLEOTIDE SEQUENCE [LARGE SCALE GENOMIC DNA]</scope>
    <source>
        <strain evidence="3">cv. 3-79</strain>
    </source>
</reference>
<dbReference type="OrthoDB" id="10495300at2759"/>
<evidence type="ECO:0000313" key="3">
    <source>
        <dbReference type="Proteomes" id="UP000327439"/>
    </source>
</evidence>
<evidence type="ECO:0000313" key="2">
    <source>
        <dbReference type="EMBL" id="KAB2063947.1"/>
    </source>
</evidence>
<dbReference type="AlphaFoldDB" id="A0A5J5U7F8"/>
<accession>A0A5J5U7F8</accession>
<organism evidence="2 3">
    <name type="scientific">Gossypium barbadense</name>
    <name type="common">Sea Island cotton</name>
    <name type="synonym">Hibiscus barbadensis</name>
    <dbReference type="NCBI Taxonomy" id="3634"/>
    <lineage>
        <taxon>Eukaryota</taxon>
        <taxon>Viridiplantae</taxon>
        <taxon>Streptophyta</taxon>
        <taxon>Embryophyta</taxon>
        <taxon>Tracheophyta</taxon>
        <taxon>Spermatophyta</taxon>
        <taxon>Magnoliopsida</taxon>
        <taxon>eudicotyledons</taxon>
        <taxon>Gunneridae</taxon>
        <taxon>Pentapetalae</taxon>
        <taxon>rosids</taxon>
        <taxon>malvids</taxon>
        <taxon>Malvales</taxon>
        <taxon>Malvaceae</taxon>
        <taxon>Malvoideae</taxon>
        <taxon>Gossypium</taxon>
    </lineage>
</organism>
<keyword evidence="3" id="KW-1185">Reference proteome</keyword>
<sequence length="48" mass="5602">MKMEIIDVRKADEEAESRGRKRRTNMPHSLSGFWSFRGTIHMLVVLAI</sequence>
<feature type="region of interest" description="Disordered" evidence="1">
    <location>
        <begin position="1"/>
        <end position="24"/>
    </location>
</feature>
<name>A0A5J5U7F8_GOSBA</name>
<gene>
    <name evidence="2" type="ORF">ES319_A10G254100v1</name>
</gene>
<evidence type="ECO:0000256" key="1">
    <source>
        <dbReference type="SAM" id="MobiDB-lite"/>
    </source>
</evidence>
<proteinExistence type="predicted"/>
<protein>
    <submittedName>
        <fullName evidence="2">Uncharacterized protein</fullName>
    </submittedName>
</protein>
<feature type="compositionally biased region" description="Basic and acidic residues" evidence="1">
    <location>
        <begin position="1"/>
        <end position="18"/>
    </location>
</feature>